<dbReference type="AlphaFoldDB" id="A0A4Y8VAC0"/>
<keyword evidence="3" id="KW-1185">Reference proteome</keyword>
<dbReference type="OrthoDB" id="9798761at2"/>
<feature type="domain" description="GmrSD restriction endonucleases N-terminal" evidence="1">
    <location>
        <begin position="37"/>
        <end position="236"/>
    </location>
</feature>
<evidence type="ECO:0000313" key="2">
    <source>
        <dbReference type="EMBL" id="TFH76313.1"/>
    </source>
</evidence>
<dbReference type="PANTHER" id="PTHR35149">
    <property type="entry name" value="SLL5132 PROTEIN"/>
    <property type="match status" value="1"/>
</dbReference>
<dbReference type="InterPro" id="IPR004919">
    <property type="entry name" value="GmrSD_N"/>
</dbReference>
<dbReference type="Pfam" id="PF03235">
    <property type="entry name" value="GmrSD_N"/>
    <property type="match status" value="1"/>
</dbReference>
<dbReference type="EMBL" id="SGVY01000049">
    <property type="protein sequence ID" value="TFH76313.1"/>
    <property type="molecule type" value="Genomic_DNA"/>
</dbReference>
<dbReference type="Proteomes" id="UP000297872">
    <property type="component" value="Unassembled WGS sequence"/>
</dbReference>
<evidence type="ECO:0000313" key="3">
    <source>
        <dbReference type="Proteomes" id="UP000297872"/>
    </source>
</evidence>
<dbReference type="PANTHER" id="PTHR35149:SF1">
    <property type="entry name" value="DUF5655 DOMAIN-CONTAINING PROTEIN"/>
    <property type="match status" value="1"/>
</dbReference>
<accession>A0A4Y8VAC0</accession>
<name>A0A4Y8VAC0_9BACT</name>
<comment type="caution">
    <text evidence="2">The sequence shown here is derived from an EMBL/GenBank/DDBJ whole genome shotgun (WGS) entry which is preliminary data.</text>
</comment>
<sequence length="635" mass="74668">MKLLNLIFVFLRPTIQLTIQYMNEFIFSINSIFKGHEDIGKSPKYYIGPYQRGYKWNSSSRYDQVPQLIFDTYEAFLEKAESYYLQYITVKYDRHNNWMEVIDGQQRLTTLSLLFYLIGIHQLENIAEAKVIYSRYKNGNVFNKVVDYIQDSTTENDEDLLEQDFYYLAKAARCIKHFLDLLQNKNKLKDYIDYMRDHVMIILNKENEFSSPEETFLNLNDNKVPLTNNYLIKGLLLTLAVRRHSVNNLTYSYEEILNQRNIMGREWDEIYSWISFPNISNFFFPNDDDGMEKLLEYALDTTREFTVPTPKDNILEEFAKILQELPHKSLQENNLQLFNKYNERIKNADAAFLILKRIKHIYLKLRGIFNNPKLYNLLGYVMFCKKTTQELQNFNISDILDKSDMLISKDLKQLTLQAIPVLDDANNNKDNTGRYPNLRYSPKNDGLTNLLLSFSVFPEVSDTNYRFDFCAYAQEEWSFEHISPQHPKSDIAIDKTAKENVIRKIKEQINLDDEKKEELIKHVNNDEKIKSSDIDFLYGNDIDLHSLGNMALLTGGANSALSNNPYIAKRGILFAKHNGGYFIPRHTMDVFNKVLNTPTDKPFTPDLLMWNNDDIKAHIAWMEKRNISIRENLRI</sequence>
<evidence type="ECO:0000259" key="1">
    <source>
        <dbReference type="Pfam" id="PF03235"/>
    </source>
</evidence>
<proteinExistence type="predicted"/>
<organism evidence="2 3">
    <name type="scientific">Segatella hominis</name>
    <dbReference type="NCBI Taxonomy" id="2518605"/>
    <lineage>
        <taxon>Bacteria</taxon>
        <taxon>Pseudomonadati</taxon>
        <taxon>Bacteroidota</taxon>
        <taxon>Bacteroidia</taxon>
        <taxon>Bacteroidales</taxon>
        <taxon>Prevotellaceae</taxon>
        <taxon>Segatella</taxon>
    </lineage>
</organism>
<reference evidence="2 3" key="1">
    <citation type="submission" date="2019-02" db="EMBL/GenBank/DDBJ databases">
        <title>Draft Genome Sequence of the Prevotella sp. BCRC 81118, Isolated from Human Feces.</title>
        <authorList>
            <person name="Huang C.-H."/>
        </authorList>
    </citation>
    <scope>NUCLEOTIDE SEQUENCE [LARGE SCALE GENOMIC DNA]</scope>
    <source>
        <strain evidence="2 3">BCRC 81118</strain>
    </source>
</reference>
<protein>
    <submittedName>
        <fullName evidence="2">DUF262 domain-containing protein</fullName>
    </submittedName>
</protein>
<gene>
    <name evidence="2" type="ORF">EXN75_14010</name>
</gene>